<keyword evidence="4" id="KW-1185">Reference proteome</keyword>
<dbReference type="SMART" id="SM00448">
    <property type="entry name" value="REC"/>
    <property type="match status" value="1"/>
</dbReference>
<dbReference type="InterPro" id="IPR011006">
    <property type="entry name" value="CheY-like_superfamily"/>
</dbReference>
<comment type="caution">
    <text evidence="3">The sequence shown here is derived from an EMBL/GenBank/DDBJ whole genome shotgun (WGS) entry which is preliminary data.</text>
</comment>
<dbReference type="SUPFAM" id="SSF52172">
    <property type="entry name" value="CheY-like"/>
    <property type="match status" value="1"/>
</dbReference>
<proteinExistence type="predicted"/>
<dbReference type="Proteomes" id="UP001375743">
    <property type="component" value="Unassembled WGS sequence"/>
</dbReference>
<dbReference type="PANTHER" id="PTHR43228:SF6">
    <property type="entry name" value="RESPONSE REGULATOR RECEIVER"/>
    <property type="match status" value="1"/>
</dbReference>
<evidence type="ECO:0000256" key="1">
    <source>
        <dbReference type="PROSITE-ProRule" id="PRU00169"/>
    </source>
</evidence>
<feature type="domain" description="Response regulatory" evidence="2">
    <location>
        <begin position="45"/>
        <end position="161"/>
    </location>
</feature>
<gene>
    <name evidence="3" type="ORF">U1T56_06510</name>
</gene>
<reference evidence="3 4" key="1">
    <citation type="submission" date="2024-01" db="EMBL/GenBank/DDBJ databases">
        <title>Multi-omics insights into the function and evolution of sodium benzoate biodegradation pathways in Benzoatithermus flavus gen. nov., sp. nov. from hot spring.</title>
        <authorList>
            <person name="Hu C.-J."/>
            <person name="Li W.-J."/>
        </authorList>
    </citation>
    <scope>NUCLEOTIDE SEQUENCE [LARGE SCALE GENOMIC DNA]</scope>
    <source>
        <strain evidence="3 4">SYSU G07066</strain>
    </source>
</reference>
<sequence>MAQAGLAIDRIGSPGVPPPGLSAGVLAAPMPEGAPRATDSARPLRVLIVEDELIIAWEIAELLVRLGCEVCGTAADAMQAIRLAGELAPDLVLMDVRLRGKGDGITAAEAIRAQQPVSLVFCTAHAEDPVTRARMQAAGAVAILAKPIEPGALEETLIRLTGSMPA</sequence>
<dbReference type="Gene3D" id="3.40.50.2300">
    <property type="match status" value="1"/>
</dbReference>
<evidence type="ECO:0000259" key="2">
    <source>
        <dbReference type="PROSITE" id="PS50110"/>
    </source>
</evidence>
<feature type="modified residue" description="4-aspartylphosphate" evidence="1">
    <location>
        <position position="95"/>
    </location>
</feature>
<evidence type="ECO:0000313" key="3">
    <source>
        <dbReference type="EMBL" id="MEK0082794.1"/>
    </source>
</evidence>
<accession>A0ABU8XNY5</accession>
<dbReference type="PANTHER" id="PTHR43228">
    <property type="entry name" value="TWO-COMPONENT RESPONSE REGULATOR"/>
    <property type="match status" value="1"/>
</dbReference>
<evidence type="ECO:0000313" key="4">
    <source>
        <dbReference type="Proteomes" id="UP001375743"/>
    </source>
</evidence>
<dbReference type="EMBL" id="JBBLZC010000005">
    <property type="protein sequence ID" value="MEK0082794.1"/>
    <property type="molecule type" value="Genomic_DNA"/>
</dbReference>
<dbReference type="RefSeq" id="WP_418158649.1">
    <property type="nucleotide sequence ID" value="NZ_JBBLZC010000005.1"/>
</dbReference>
<dbReference type="PROSITE" id="PS50110">
    <property type="entry name" value="RESPONSE_REGULATORY"/>
    <property type="match status" value="1"/>
</dbReference>
<name>A0ABU8XNY5_9PROT</name>
<dbReference type="InterPro" id="IPR052048">
    <property type="entry name" value="ST_Response_Regulator"/>
</dbReference>
<dbReference type="Pfam" id="PF00072">
    <property type="entry name" value="Response_reg"/>
    <property type="match status" value="1"/>
</dbReference>
<organism evidence="3 4">
    <name type="scientific">Benzoatithermus flavus</name>
    <dbReference type="NCBI Taxonomy" id="3108223"/>
    <lineage>
        <taxon>Bacteria</taxon>
        <taxon>Pseudomonadati</taxon>
        <taxon>Pseudomonadota</taxon>
        <taxon>Alphaproteobacteria</taxon>
        <taxon>Geminicoccales</taxon>
        <taxon>Geminicoccaceae</taxon>
        <taxon>Benzoatithermus</taxon>
    </lineage>
</organism>
<dbReference type="InterPro" id="IPR001789">
    <property type="entry name" value="Sig_transdc_resp-reg_receiver"/>
</dbReference>
<keyword evidence="1" id="KW-0597">Phosphoprotein</keyword>
<protein>
    <submittedName>
        <fullName evidence="3">Response regulator</fullName>
    </submittedName>
</protein>